<gene>
    <name evidence="1" type="ORF">EVA_14069</name>
</gene>
<proteinExistence type="predicted"/>
<name>J9GEN7_9ZZZZ</name>
<protein>
    <submittedName>
        <fullName evidence="1">Uncharacterized protein</fullName>
    </submittedName>
</protein>
<comment type="caution">
    <text evidence="1">The sequence shown here is derived from an EMBL/GenBank/DDBJ whole genome shotgun (WGS) entry which is preliminary data.</text>
</comment>
<organism evidence="1">
    <name type="scientific">gut metagenome</name>
    <dbReference type="NCBI Taxonomy" id="749906"/>
    <lineage>
        <taxon>unclassified sequences</taxon>
        <taxon>metagenomes</taxon>
        <taxon>organismal metagenomes</taxon>
    </lineage>
</organism>
<reference evidence="1" key="1">
    <citation type="journal article" date="2012" name="PLoS ONE">
        <title>Gene sets for utilization of primary and secondary nutrition supplies in the distal gut of endangered iberian lynx.</title>
        <authorList>
            <person name="Alcaide M."/>
            <person name="Messina E."/>
            <person name="Richter M."/>
            <person name="Bargiela R."/>
            <person name="Peplies J."/>
            <person name="Huws S.A."/>
            <person name="Newbold C.J."/>
            <person name="Golyshin P.N."/>
            <person name="Simon M.A."/>
            <person name="Lopez G."/>
            <person name="Yakimov M.M."/>
            <person name="Ferrer M."/>
        </authorList>
    </citation>
    <scope>NUCLEOTIDE SEQUENCE</scope>
</reference>
<evidence type="ECO:0000313" key="1">
    <source>
        <dbReference type="EMBL" id="EJW97824.1"/>
    </source>
</evidence>
<dbReference type="EMBL" id="AMCI01004567">
    <property type="protein sequence ID" value="EJW97824.1"/>
    <property type="molecule type" value="Genomic_DNA"/>
</dbReference>
<sequence length="38" mass="4337">MTILTSYLPIFLRKSCSLSALAKSVWKIPLQQNIFHTS</sequence>
<accession>J9GEN7</accession>
<dbReference type="AlphaFoldDB" id="J9GEN7"/>